<reference evidence="1" key="1">
    <citation type="submission" date="2021-03" db="EMBL/GenBank/DDBJ databases">
        <title>Draft genome sequence of rust myrtle Austropuccinia psidii MF-1, a brazilian biotype.</title>
        <authorList>
            <person name="Quecine M.C."/>
            <person name="Pachon D.M.R."/>
            <person name="Bonatelli M.L."/>
            <person name="Correr F.H."/>
            <person name="Franceschini L.M."/>
            <person name="Leite T.F."/>
            <person name="Margarido G.R.A."/>
            <person name="Almeida C.A."/>
            <person name="Ferrarezi J.A."/>
            <person name="Labate C.A."/>
        </authorList>
    </citation>
    <scope>NUCLEOTIDE SEQUENCE</scope>
    <source>
        <strain evidence="1">MF-1</strain>
    </source>
</reference>
<protein>
    <submittedName>
        <fullName evidence="1">Uncharacterized protein</fullName>
    </submittedName>
</protein>
<accession>A0A9Q3HN92</accession>
<proteinExistence type="predicted"/>
<gene>
    <name evidence="1" type="ORF">O181_047520</name>
</gene>
<comment type="caution">
    <text evidence="1">The sequence shown here is derived from an EMBL/GenBank/DDBJ whole genome shotgun (WGS) entry which is preliminary data.</text>
</comment>
<sequence length="176" mass="19957">MCDWPASYTKNALVCIAACSTEAYINELEDIVKRTKMGRTWEEFDIEIPKKPFMRKEKPKGPFSNTHAQRICYKFSIGHTANNCLKKAKINKFVAFETDKEPLGAINGDKVDIILNVEKTNPPLLRRPAHPPSPRPRKALVVHIKELRYLGILRKVGHNQKVEVTTSVIVACNNCT</sequence>
<dbReference type="AlphaFoldDB" id="A0A9Q3HN92"/>
<dbReference type="EMBL" id="AVOT02019921">
    <property type="protein sequence ID" value="MBW0507805.1"/>
    <property type="molecule type" value="Genomic_DNA"/>
</dbReference>
<dbReference type="Proteomes" id="UP000765509">
    <property type="component" value="Unassembled WGS sequence"/>
</dbReference>
<name>A0A9Q3HN92_9BASI</name>
<keyword evidence="2" id="KW-1185">Reference proteome</keyword>
<evidence type="ECO:0000313" key="2">
    <source>
        <dbReference type="Proteomes" id="UP000765509"/>
    </source>
</evidence>
<evidence type="ECO:0000313" key="1">
    <source>
        <dbReference type="EMBL" id="MBW0507805.1"/>
    </source>
</evidence>
<organism evidence="1 2">
    <name type="scientific">Austropuccinia psidii MF-1</name>
    <dbReference type="NCBI Taxonomy" id="1389203"/>
    <lineage>
        <taxon>Eukaryota</taxon>
        <taxon>Fungi</taxon>
        <taxon>Dikarya</taxon>
        <taxon>Basidiomycota</taxon>
        <taxon>Pucciniomycotina</taxon>
        <taxon>Pucciniomycetes</taxon>
        <taxon>Pucciniales</taxon>
        <taxon>Sphaerophragmiaceae</taxon>
        <taxon>Austropuccinia</taxon>
    </lineage>
</organism>